<evidence type="ECO:0000256" key="6">
    <source>
        <dbReference type="ARBA" id="ARBA00023136"/>
    </source>
</evidence>
<dbReference type="Proteomes" id="UP000317894">
    <property type="component" value="Unassembled WGS sequence"/>
</dbReference>
<feature type="transmembrane region" description="Helical" evidence="7">
    <location>
        <begin position="255"/>
        <end position="277"/>
    </location>
</feature>
<keyword evidence="5 7" id="KW-1133">Transmembrane helix</keyword>
<dbReference type="PANTHER" id="PTHR43266:SF2">
    <property type="entry name" value="MAJOR FACILITATOR SUPERFAMILY (MFS) PROFILE DOMAIN-CONTAINING PROTEIN"/>
    <property type="match status" value="1"/>
</dbReference>
<feature type="transmembrane region" description="Helical" evidence="7">
    <location>
        <begin position="392"/>
        <end position="411"/>
    </location>
</feature>
<feature type="transmembrane region" description="Helical" evidence="7">
    <location>
        <begin position="289"/>
        <end position="309"/>
    </location>
</feature>
<dbReference type="OrthoDB" id="9803968at2"/>
<evidence type="ECO:0000256" key="5">
    <source>
        <dbReference type="ARBA" id="ARBA00022989"/>
    </source>
</evidence>
<reference evidence="8 9" key="1">
    <citation type="submission" date="2019-07" db="EMBL/GenBank/DDBJ databases">
        <title>Novel species isolated from glacier.</title>
        <authorList>
            <person name="Liu Q."/>
            <person name="Xin Y.-H."/>
        </authorList>
    </citation>
    <scope>NUCLEOTIDE SEQUENCE [LARGE SCALE GENOMIC DNA]</scope>
    <source>
        <strain evidence="8 9">LB1R16</strain>
    </source>
</reference>
<accession>A0A552U9G5</accession>
<evidence type="ECO:0000313" key="8">
    <source>
        <dbReference type="EMBL" id="TRW14858.1"/>
    </source>
</evidence>
<feature type="transmembrane region" description="Helical" evidence="7">
    <location>
        <begin position="363"/>
        <end position="386"/>
    </location>
</feature>
<dbReference type="GO" id="GO:0022857">
    <property type="term" value="F:transmembrane transporter activity"/>
    <property type="evidence" value="ECO:0007669"/>
    <property type="project" value="InterPro"/>
</dbReference>
<keyword evidence="3" id="KW-1003">Cell membrane</keyword>
<dbReference type="InterPro" id="IPR011701">
    <property type="entry name" value="MFS"/>
</dbReference>
<dbReference type="Gene3D" id="1.20.1250.20">
    <property type="entry name" value="MFS general substrate transporter like domains"/>
    <property type="match status" value="1"/>
</dbReference>
<keyword evidence="9" id="KW-1185">Reference proteome</keyword>
<evidence type="ECO:0000313" key="9">
    <source>
        <dbReference type="Proteomes" id="UP000317894"/>
    </source>
</evidence>
<evidence type="ECO:0000256" key="1">
    <source>
        <dbReference type="ARBA" id="ARBA00004651"/>
    </source>
</evidence>
<dbReference type="PANTHER" id="PTHR43266">
    <property type="entry name" value="MACROLIDE-EFFLUX PROTEIN"/>
    <property type="match status" value="1"/>
</dbReference>
<evidence type="ECO:0000256" key="4">
    <source>
        <dbReference type="ARBA" id="ARBA00022692"/>
    </source>
</evidence>
<keyword evidence="4 7" id="KW-0812">Transmembrane</keyword>
<keyword evidence="2" id="KW-0813">Transport</keyword>
<dbReference type="AlphaFoldDB" id="A0A552U9G5"/>
<gene>
    <name evidence="8" type="ORF">FMM06_14380</name>
</gene>
<protein>
    <submittedName>
        <fullName evidence="8">MFS transporter</fullName>
    </submittedName>
</protein>
<comment type="caution">
    <text evidence="8">The sequence shown here is derived from an EMBL/GenBank/DDBJ whole genome shotgun (WGS) entry which is preliminary data.</text>
</comment>
<evidence type="ECO:0000256" key="3">
    <source>
        <dbReference type="ARBA" id="ARBA00022475"/>
    </source>
</evidence>
<feature type="transmembrane region" description="Helical" evidence="7">
    <location>
        <begin position="151"/>
        <end position="182"/>
    </location>
</feature>
<dbReference type="GO" id="GO:0005886">
    <property type="term" value="C:plasma membrane"/>
    <property type="evidence" value="ECO:0007669"/>
    <property type="project" value="UniProtKB-SubCell"/>
</dbReference>
<feature type="transmembrane region" description="Helical" evidence="7">
    <location>
        <begin position="47"/>
        <end position="72"/>
    </location>
</feature>
<feature type="transmembrane region" description="Helical" evidence="7">
    <location>
        <begin position="329"/>
        <end position="351"/>
    </location>
</feature>
<dbReference type="Pfam" id="PF07690">
    <property type="entry name" value="MFS_1"/>
    <property type="match status" value="1"/>
</dbReference>
<sequence>MVTLLTTRRFAPLFVTQFLNAFNDNLFKTAMLFLVTYRLLADDPAGAAGLVSIAAGMLMLPFLLFSGIAGTLADAIDKAKIARVVKLCEIGIMALGAFALHGNSIPLLLAVIFLLGVHSTFFSPIKYAILPQHLDGREVLTGTGLIEGGTFVAILTGQVLGGLIAPDLAAIGILVVAVIGWLSARGIPPAPPAADAGPVDWNPWTSTLTILRGTYVNPAVRDATIAISWFWGFGTVYTTQFIPLVKGGLNASADVATSFLAIFSVGVAAGSIGVARLLKGQISARAAPWALIVLALAGVELLFALRALPVPAAPLGWSAFFAEPQAWRIVVDLFVLAAAGGVFSVPLYAIMATASGAHVRAGAIAANAFISAFFIVGAALAAGAAASGGVPIPVILVVTGFSGVLVLPQLLRLAAAKWTRPAALG</sequence>
<name>A0A552U9G5_9SPHN</name>
<organism evidence="8 9">
    <name type="scientific">Glacieibacterium frigidum</name>
    <dbReference type="NCBI Taxonomy" id="2593303"/>
    <lineage>
        <taxon>Bacteria</taxon>
        <taxon>Pseudomonadati</taxon>
        <taxon>Pseudomonadota</taxon>
        <taxon>Alphaproteobacteria</taxon>
        <taxon>Sphingomonadales</taxon>
        <taxon>Sphingosinicellaceae</taxon>
        <taxon>Glacieibacterium</taxon>
    </lineage>
</organism>
<evidence type="ECO:0000256" key="7">
    <source>
        <dbReference type="SAM" id="Phobius"/>
    </source>
</evidence>
<proteinExistence type="predicted"/>
<dbReference type="InterPro" id="IPR036259">
    <property type="entry name" value="MFS_trans_sf"/>
</dbReference>
<dbReference type="EMBL" id="VJWA01000002">
    <property type="protein sequence ID" value="TRW14858.1"/>
    <property type="molecule type" value="Genomic_DNA"/>
</dbReference>
<keyword evidence="6 7" id="KW-0472">Membrane</keyword>
<evidence type="ECO:0000256" key="2">
    <source>
        <dbReference type="ARBA" id="ARBA00022448"/>
    </source>
</evidence>
<comment type="subcellular location">
    <subcellularLocation>
        <location evidence="1">Cell membrane</location>
        <topology evidence="1">Multi-pass membrane protein</topology>
    </subcellularLocation>
</comment>
<dbReference type="SUPFAM" id="SSF103473">
    <property type="entry name" value="MFS general substrate transporter"/>
    <property type="match status" value="1"/>
</dbReference>